<keyword evidence="5" id="KW-1185">Reference proteome</keyword>
<dbReference type="PANTHER" id="PTHR10204:SF34">
    <property type="entry name" value="NAD(P)H DEHYDROGENASE [QUINONE] 1 ISOFORM 1"/>
    <property type="match status" value="1"/>
</dbReference>
<dbReference type="PATRIC" id="fig|1423726.3.peg.362"/>
<dbReference type="SUPFAM" id="SSF52218">
    <property type="entry name" value="Flavoproteins"/>
    <property type="match status" value="1"/>
</dbReference>
<evidence type="ECO:0000256" key="1">
    <source>
        <dbReference type="ARBA" id="ARBA00006252"/>
    </source>
</evidence>
<dbReference type="GO" id="GO:0005829">
    <property type="term" value="C:cytosol"/>
    <property type="evidence" value="ECO:0007669"/>
    <property type="project" value="TreeGrafter"/>
</dbReference>
<feature type="domain" description="Flavodoxin-like fold" evidence="3">
    <location>
        <begin position="1"/>
        <end position="183"/>
    </location>
</feature>
<organism evidence="4 5">
    <name type="scientific">Loigolactobacillus bifermentans DSM 20003</name>
    <dbReference type="NCBI Taxonomy" id="1423726"/>
    <lineage>
        <taxon>Bacteria</taxon>
        <taxon>Bacillati</taxon>
        <taxon>Bacillota</taxon>
        <taxon>Bacilli</taxon>
        <taxon>Lactobacillales</taxon>
        <taxon>Lactobacillaceae</taxon>
        <taxon>Loigolactobacillus</taxon>
    </lineage>
</organism>
<evidence type="ECO:0000313" key="5">
    <source>
        <dbReference type="Proteomes" id="UP000051461"/>
    </source>
</evidence>
<dbReference type="Gene3D" id="3.40.50.360">
    <property type="match status" value="1"/>
</dbReference>
<evidence type="ECO:0000256" key="2">
    <source>
        <dbReference type="ARBA" id="ARBA00023002"/>
    </source>
</evidence>
<dbReference type="GO" id="GO:0003955">
    <property type="term" value="F:NAD(P)H dehydrogenase (quinone) activity"/>
    <property type="evidence" value="ECO:0007669"/>
    <property type="project" value="TreeGrafter"/>
</dbReference>
<dbReference type="STRING" id="1423726.FC07_GL000345"/>
<dbReference type="InterPro" id="IPR003680">
    <property type="entry name" value="Flavodoxin_fold"/>
</dbReference>
<gene>
    <name evidence="4" type="ORF">FC07_GL000345</name>
</gene>
<evidence type="ECO:0000313" key="4">
    <source>
        <dbReference type="EMBL" id="KRK34596.1"/>
    </source>
</evidence>
<evidence type="ECO:0000259" key="3">
    <source>
        <dbReference type="Pfam" id="PF02525"/>
    </source>
</evidence>
<keyword evidence="2" id="KW-0560">Oxidoreductase</keyword>
<comment type="caution">
    <text evidence="4">The sequence shown here is derived from an EMBL/GenBank/DDBJ whole genome shotgun (WGS) entry which is preliminary data.</text>
</comment>
<dbReference type="RefSeq" id="WP_057904858.1">
    <property type="nucleotide sequence ID" value="NZ_AZDA01000090.1"/>
</dbReference>
<dbReference type="PANTHER" id="PTHR10204">
    <property type="entry name" value="NAD P H OXIDOREDUCTASE-RELATED"/>
    <property type="match status" value="1"/>
</dbReference>
<accession>A0A0R1GS68</accession>
<dbReference type="InterPro" id="IPR051545">
    <property type="entry name" value="NAD(P)H_dehydrogenase_qn"/>
</dbReference>
<comment type="similarity">
    <text evidence="1">Belongs to the NAD(P)H dehydrogenase (quinone) family.</text>
</comment>
<sequence length="196" mass="22969">MKTVIIFDHPYTATASHNVPHQRAFLAALCQQVQQQLKAQNDQVTLIDLHAEQFDPVMSAAELARWRRGLPVNAQVARYQQALLAAERIIFMFPIWWEVMPAMTKGFLDKVYAKNILYRGDNMRTKLERQPRIDVITTMSTPKLLYRWLFGAPLLKMLQRGTFLKTRLWHFKWHPVVQVDQLTLAQRQQVLAKFKI</sequence>
<reference evidence="4 5" key="1">
    <citation type="journal article" date="2015" name="Genome Announc.">
        <title>Expanding the biotechnology potential of lactobacilli through comparative genomics of 213 strains and associated genera.</title>
        <authorList>
            <person name="Sun Z."/>
            <person name="Harris H.M."/>
            <person name="McCann A."/>
            <person name="Guo C."/>
            <person name="Argimon S."/>
            <person name="Zhang W."/>
            <person name="Yang X."/>
            <person name="Jeffery I.B."/>
            <person name="Cooney J.C."/>
            <person name="Kagawa T.F."/>
            <person name="Liu W."/>
            <person name="Song Y."/>
            <person name="Salvetti E."/>
            <person name="Wrobel A."/>
            <person name="Rasinkangas P."/>
            <person name="Parkhill J."/>
            <person name="Rea M.C."/>
            <person name="O'Sullivan O."/>
            <person name="Ritari J."/>
            <person name="Douillard F.P."/>
            <person name="Paul Ross R."/>
            <person name="Yang R."/>
            <person name="Briner A.E."/>
            <person name="Felis G.E."/>
            <person name="de Vos W.M."/>
            <person name="Barrangou R."/>
            <person name="Klaenhammer T.R."/>
            <person name="Caufield P.W."/>
            <person name="Cui Y."/>
            <person name="Zhang H."/>
            <person name="O'Toole P.W."/>
        </authorList>
    </citation>
    <scope>NUCLEOTIDE SEQUENCE [LARGE SCALE GENOMIC DNA]</scope>
    <source>
        <strain evidence="4 5">DSM 20003</strain>
    </source>
</reference>
<proteinExistence type="inferred from homology"/>
<dbReference type="Proteomes" id="UP000051461">
    <property type="component" value="Unassembled WGS sequence"/>
</dbReference>
<protein>
    <recommendedName>
        <fullName evidence="3">Flavodoxin-like fold domain-containing protein</fullName>
    </recommendedName>
</protein>
<dbReference type="OrthoDB" id="9798454at2"/>
<dbReference type="InterPro" id="IPR029039">
    <property type="entry name" value="Flavoprotein-like_sf"/>
</dbReference>
<name>A0A0R1GS68_9LACO</name>
<dbReference type="Pfam" id="PF02525">
    <property type="entry name" value="Flavodoxin_2"/>
    <property type="match status" value="1"/>
</dbReference>
<dbReference type="AlphaFoldDB" id="A0A0R1GS68"/>
<dbReference type="EMBL" id="AZDA01000090">
    <property type="protein sequence ID" value="KRK34596.1"/>
    <property type="molecule type" value="Genomic_DNA"/>
</dbReference>